<evidence type="ECO:0000256" key="4">
    <source>
        <dbReference type="ARBA" id="ARBA00022840"/>
    </source>
</evidence>
<evidence type="ECO:0000256" key="3">
    <source>
        <dbReference type="ARBA" id="ARBA00022741"/>
    </source>
</evidence>
<gene>
    <name evidence="6" type="ORF">MRS75_01715</name>
</gene>
<dbReference type="CDD" id="cd03220">
    <property type="entry name" value="ABC_KpsT_Wzt"/>
    <property type="match status" value="1"/>
</dbReference>
<evidence type="ECO:0000256" key="1">
    <source>
        <dbReference type="ARBA" id="ARBA00005417"/>
    </source>
</evidence>
<comment type="similarity">
    <text evidence="1">Belongs to the ABC transporter superfamily.</text>
</comment>
<evidence type="ECO:0000313" key="6">
    <source>
        <dbReference type="EMBL" id="MDI7920796.1"/>
    </source>
</evidence>
<dbReference type="InterPro" id="IPR027417">
    <property type="entry name" value="P-loop_NTPase"/>
</dbReference>
<dbReference type="Pfam" id="PF00005">
    <property type="entry name" value="ABC_tran"/>
    <property type="match status" value="1"/>
</dbReference>
<dbReference type="PROSITE" id="PS50893">
    <property type="entry name" value="ABC_TRANSPORTER_2"/>
    <property type="match status" value="1"/>
</dbReference>
<dbReference type="GO" id="GO:0016887">
    <property type="term" value="F:ATP hydrolysis activity"/>
    <property type="evidence" value="ECO:0007669"/>
    <property type="project" value="InterPro"/>
</dbReference>
<dbReference type="AlphaFoldDB" id="A0AAE3QCE5"/>
<comment type="caution">
    <text evidence="6">The sequence shown here is derived from an EMBL/GenBank/DDBJ whole genome shotgun (WGS) entry which is preliminary data.</text>
</comment>
<dbReference type="Gene3D" id="3.40.50.300">
    <property type="entry name" value="P-loop containing nucleotide triphosphate hydrolases"/>
    <property type="match status" value="1"/>
</dbReference>
<sequence>MIVFDKVKKTFPKPGGGKRVILNSFTGAFKPGINVGILGHNGAGKSTLMRLIAGSEMADSGRIYRQGHISWTLGFNGGFHRNMTGRQNVKFICDIYGKDYKRIFKFVDDFSELGRYLDIPIKDYSSGMRARLSFGACMAMEFEYYLIDEVIAVGDKAFRRKCKAVFEQRRESATLLLVSHSSTLLRAFCDIGGVLDDGELTFYDTLDEAIAVHENNQLRGFHF</sequence>
<dbReference type="GO" id="GO:0016020">
    <property type="term" value="C:membrane"/>
    <property type="evidence" value="ECO:0007669"/>
    <property type="project" value="InterPro"/>
</dbReference>
<keyword evidence="2" id="KW-0813">Transport</keyword>
<accession>A0AAE3QCE5</accession>
<dbReference type="PANTHER" id="PTHR46743:SF2">
    <property type="entry name" value="TEICHOIC ACIDS EXPORT ATP-BINDING PROTEIN TAGH"/>
    <property type="match status" value="1"/>
</dbReference>
<dbReference type="InterPro" id="IPR015860">
    <property type="entry name" value="ABC_transpr_TagH-like"/>
</dbReference>
<dbReference type="GO" id="GO:0140359">
    <property type="term" value="F:ABC-type transporter activity"/>
    <property type="evidence" value="ECO:0007669"/>
    <property type="project" value="InterPro"/>
</dbReference>
<reference evidence="6" key="1">
    <citation type="submission" date="2022-03" db="EMBL/GenBank/DDBJ databases">
        <title>Fererhizobium litorale gen. nov., sp. nov., isolated from sandy sediments of the Sea of Japan seashore.</title>
        <authorList>
            <person name="Romanenko L."/>
            <person name="Kurilenko V."/>
            <person name="Otstavnykh N."/>
            <person name="Svetashev V."/>
            <person name="Tekutyeva L."/>
            <person name="Isaeva M."/>
            <person name="Mikhailov V."/>
        </authorList>
    </citation>
    <scope>NUCLEOTIDE SEQUENCE</scope>
    <source>
        <strain evidence="6">KMM 9576</strain>
    </source>
</reference>
<dbReference type="EMBL" id="JALDYZ010000001">
    <property type="protein sequence ID" value="MDI7920796.1"/>
    <property type="molecule type" value="Genomic_DNA"/>
</dbReference>
<dbReference type="PANTHER" id="PTHR46743">
    <property type="entry name" value="TEICHOIC ACIDS EXPORT ATP-BINDING PROTEIN TAGH"/>
    <property type="match status" value="1"/>
</dbReference>
<evidence type="ECO:0000259" key="5">
    <source>
        <dbReference type="PROSITE" id="PS50893"/>
    </source>
</evidence>
<protein>
    <submittedName>
        <fullName evidence="6">ABC transporter ATP-binding protein</fullName>
    </submittedName>
</protein>
<dbReference type="SMART" id="SM00382">
    <property type="entry name" value="AAA"/>
    <property type="match status" value="1"/>
</dbReference>
<evidence type="ECO:0000313" key="7">
    <source>
        <dbReference type="Proteomes" id="UP001161580"/>
    </source>
</evidence>
<dbReference type="InterPro" id="IPR017871">
    <property type="entry name" value="ABC_transporter-like_CS"/>
</dbReference>
<dbReference type="InterPro" id="IPR003593">
    <property type="entry name" value="AAA+_ATPase"/>
</dbReference>
<dbReference type="GO" id="GO:0005524">
    <property type="term" value="F:ATP binding"/>
    <property type="evidence" value="ECO:0007669"/>
    <property type="project" value="UniProtKB-KW"/>
</dbReference>
<keyword evidence="4 6" id="KW-0067">ATP-binding</keyword>
<evidence type="ECO:0000256" key="2">
    <source>
        <dbReference type="ARBA" id="ARBA00022448"/>
    </source>
</evidence>
<dbReference type="SUPFAM" id="SSF52540">
    <property type="entry name" value="P-loop containing nucleoside triphosphate hydrolases"/>
    <property type="match status" value="1"/>
</dbReference>
<dbReference type="Proteomes" id="UP001161580">
    <property type="component" value="Unassembled WGS sequence"/>
</dbReference>
<dbReference type="PROSITE" id="PS00211">
    <property type="entry name" value="ABC_TRANSPORTER_1"/>
    <property type="match status" value="1"/>
</dbReference>
<name>A0AAE3QCE5_9HYPH</name>
<keyword evidence="3" id="KW-0547">Nucleotide-binding</keyword>
<dbReference type="InterPro" id="IPR050683">
    <property type="entry name" value="Bact_Polysacc_Export_ATP-bd"/>
</dbReference>
<proteinExistence type="inferred from homology"/>
<feature type="domain" description="ABC transporter" evidence="5">
    <location>
        <begin position="2"/>
        <end position="222"/>
    </location>
</feature>
<keyword evidence="7" id="KW-1185">Reference proteome</keyword>
<dbReference type="RefSeq" id="WP_311784959.1">
    <property type="nucleotide sequence ID" value="NZ_JALDYY010000001.1"/>
</dbReference>
<organism evidence="6 7">
    <name type="scientific">Ferirhizobium litorale</name>
    <dbReference type="NCBI Taxonomy" id="2927786"/>
    <lineage>
        <taxon>Bacteria</taxon>
        <taxon>Pseudomonadati</taxon>
        <taxon>Pseudomonadota</taxon>
        <taxon>Alphaproteobacteria</taxon>
        <taxon>Hyphomicrobiales</taxon>
        <taxon>Rhizobiaceae</taxon>
        <taxon>Ferirhizobium</taxon>
    </lineage>
</organism>
<dbReference type="InterPro" id="IPR003439">
    <property type="entry name" value="ABC_transporter-like_ATP-bd"/>
</dbReference>